<sequence>MDEYTNPPRLDDESLIIDSIENDAERPQSGLSTYIGKSSAQFVEQFGKPNRVDVSLYGYEWWIYNSKETSYMQVGVQEETIVTIYAVGENLELQPFKIGQTIGEIYRTILLQPEILVQIDEGTYRFELTEEDLNIRPLIQLGDIYAQLSIDKLTGKLFSIRFIDKETLVKMRPYELVYRGKLMSQEPLSESEWRQVEEGTEKQIFDITNILRERFEVTRLSWDEETAKVAFQHSEDMEKNQFFSHSSPHSGELTDRLDAQDINYKMAGENLAVQYIDGPAAVEGWLNSEAHRNILLEKEFTHLGVGVYQKTYTQNFIKKDEKLNQD</sequence>
<evidence type="ECO:0000259" key="1">
    <source>
        <dbReference type="Pfam" id="PF00188"/>
    </source>
</evidence>
<evidence type="ECO:0000313" key="4">
    <source>
        <dbReference type="Proteomes" id="UP001223586"/>
    </source>
</evidence>
<comment type="caution">
    <text evidence="3">The sequence shown here is derived from an EMBL/GenBank/DDBJ whole genome shotgun (WGS) entry which is preliminary data.</text>
</comment>
<dbReference type="InterPro" id="IPR035940">
    <property type="entry name" value="CAP_sf"/>
</dbReference>
<dbReference type="SUPFAM" id="SSF55797">
    <property type="entry name" value="PR-1-like"/>
    <property type="match status" value="1"/>
</dbReference>
<dbReference type="Pfam" id="PF14504">
    <property type="entry name" value="CAP_assoc_N"/>
    <property type="match status" value="1"/>
</dbReference>
<evidence type="ECO:0000313" key="3">
    <source>
        <dbReference type="EMBL" id="MDQ0177693.1"/>
    </source>
</evidence>
<reference evidence="3 4" key="1">
    <citation type="submission" date="2023-07" db="EMBL/GenBank/DDBJ databases">
        <title>Genomic Encyclopedia of Type Strains, Phase IV (KMG-IV): sequencing the most valuable type-strain genomes for metagenomic binning, comparative biology and taxonomic classification.</title>
        <authorList>
            <person name="Goeker M."/>
        </authorList>
    </citation>
    <scope>NUCLEOTIDE SEQUENCE [LARGE SCALE GENOMIC DNA]</scope>
    <source>
        <strain evidence="3 4">DSM 23837</strain>
    </source>
</reference>
<dbReference type="Proteomes" id="UP001223586">
    <property type="component" value="Unassembled WGS sequence"/>
</dbReference>
<dbReference type="InterPro" id="IPR029410">
    <property type="entry name" value="CAP_assoc"/>
</dbReference>
<protein>
    <submittedName>
        <fullName evidence="3">Uncharacterized protein YkwD</fullName>
    </submittedName>
</protein>
<dbReference type="EMBL" id="JAUSTT010000025">
    <property type="protein sequence ID" value="MDQ0177693.1"/>
    <property type="molecule type" value="Genomic_DNA"/>
</dbReference>
<dbReference type="InterPro" id="IPR014044">
    <property type="entry name" value="CAP_dom"/>
</dbReference>
<dbReference type="CDD" id="cd05379">
    <property type="entry name" value="CAP_bacterial"/>
    <property type="match status" value="1"/>
</dbReference>
<keyword evidence="4" id="KW-1185">Reference proteome</keyword>
<dbReference type="RefSeq" id="WP_307231903.1">
    <property type="nucleotide sequence ID" value="NZ_JAUSTT010000025.1"/>
</dbReference>
<name>A0ABT9WX58_9BACI</name>
<dbReference type="Pfam" id="PF00188">
    <property type="entry name" value="CAP"/>
    <property type="match status" value="1"/>
</dbReference>
<dbReference type="PANTHER" id="PTHR31157">
    <property type="entry name" value="SCP DOMAIN-CONTAINING PROTEIN"/>
    <property type="match status" value="1"/>
</dbReference>
<dbReference type="PANTHER" id="PTHR31157:SF26">
    <property type="entry name" value="SCP-LIKE EXTRACELLULAR PROTEIN"/>
    <property type="match status" value="1"/>
</dbReference>
<gene>
    <name evidence="3" type="ORF">J2S08_003574</name>
</gene>
<evidence type="ECO:0000259" key="2">
    <source>
        <dbReference type="Pfam" id="PF14504"/>
    </source>
</evidence>
<accession>A0ABT9WX58</accession>
<dbReference type="Gene3D" id="3.40.33.10">
    <property type="entry name" value="CAP"/>
    <property type="match status" value="1"/>
</dbReference>
<feature type="domain" description="CAP-associated" evidence="2">
    <location>
        <begin position="35"/>
        <end position="174"/>
    </location>
</feature>
<feature type="domain" description="SCP" evidence="1">
    <location>
        <begin position="206"/>
        <end position="315"/>
    </location>
</feature>
<proteinExistence type="predicted"/>
<organism evidence="3 4">
    <name type="scientific">Bacillus chungangensis</name>
    <dbReference type="NCBI Taxonomy" id="587633"/>
    <lineage>
        <taxon>Bacteria</taxon>
        <taxon>Bacillati</taxon>
        <taxon>Bacillota</taxon>
        <taxon>Bacilli</taxon>
        <taxon>Bacillales</taxon>
        <taxon>Bacillaceae</taxon>
        <taxon>Bacillus</taxon>
    </lineage>
</organism>